<evidence type="ECO:0000256" key="1">
    <source>
        <dbReference type="ARBA" id="ARBA00004651"/>
    </source>
</evidence>
<feature type="transmembrane region" description="Helical" evidence="6">
    <location>
        <begin position="217"/>
        <end position="240"/>
    </location>
</feature>
<dbReference type="GO" id="GO:0022857">
    <property type="term" value="F:transmembrane transporter activity"/>
    <property type="evidence" value="ECO:0007669"/>
    <property type="project" value="InterPro"/>
</dbReference>
<keyword evidence="5 6" id="KW-0472">Membrane</keyword>
<proteinExistence type="predicted"/>
<dbReference type="InterPro" id="IPR050367">
    <property type="entry name" value="APC_superfamily"/>
</dbReference>
<evidence type="ECO:0000256" key="3">
    <source>
        <dbReference type="ARBA" id="ARBA00022692"/>
    </source>
</evidence>
<feature type="transmembrane region" description="Helical" evidence="6">
    <location>
        <begin position="45"/>
        <end position="66"/>
    </location>
</feature>
<keyword evidence="2" id="KW-1003">Cell membrane</keyword>
<evidence type="ECO:0000256" key="6">
    <source>
        <dbReference type="SAM" id="Phobius"/>
    </source>
</evidence>
<feature type="transmembrane region" description="Helical" evidence="6">
    <location>
        <begin position="274"/>
        <end position="292"/>
    </location>
</feature>
<protein>
    <submittedName>
        <fullName evidence="7">Amino acid transporters</fullName>
    </submittedName>
</protein>
<feature type="transmembrane region" description="Helical" evidence="6">
    <location>
        <begin position="313"/>
        <end position="332"/>
    </location>
</feature>
<dbReference type="Pfam" id="PF13520">
    <property type="entry name" value="AA_permease_2"/>
    <property type="match status" value="1"/>
</dbReference>
<comment type="subcellular location">
    <subcellularLocation>
        <location evidence="1">Cell membrane</location>
        <topology evidence="1">Multi-pass membrane protein</topology>
    </subcellularLocation>
</comment>
<evidence type="ECO:0000256" key="5">
    <source>
        <dbReference type="ARBA" id="ARBA00023136"/>
    </source>
</evidence>
<dbReference type="InterPro" id="IPR002293">
    <property type="entry name" value="AA/rel_permease1"/>
</dbReference>
<sequence length="388" mass="42312">MNENSFSRTLTLKNSIYLGLSSMIGAGLFNNIAPTAKVSSYSAILGLLLASTLAFANASSSAQLASLYPQTGGTYLYAKNVLGNSAANIAGFVFIIGKTVSCIAIALTLGNYLSPVNSKEFAVLLSFVVFLIGFTGIHKTARIAKWFVWILFGLLTFYTVSILITPGVRFNIPITDQFSINSLLLSGSIWFFAFTGYSRLATFGEEIKNPEKIIPTAIFTGLGITVLCYLIISWVTLSIVDPEIIMNSKTPLLIAMDLSTMSEFSFLIVFGSSIAMASVFLALMPGISRIYVAMARDGVLPRALSTIHKKFNSAYISEVLVLITVIIGIYQLNVIDSIKLSSFFILIYYSITNLSVIRLEKEQRIYTVVIAYYGLIVCIVFACSLLLL</sequence>
<evidence type="ECO:0000256" key="2">
    <source>
        <dbReference type="ARBA" id="ARBA00022475"/>
    </source>
</evidence>
<dbReference type="Gene3D" id="1.20.1740.10">
    <property type="entry name" value="Amino acid/polyamine transporter I"/>
    <property type="match status" value="1"/>
</dbReference>
<organism evidence="7">
    <name type="scientific">Candidatus Actinomarina minuta</name>
    <dbReference type="NCBI Taxonomy" id="1389454"/>
    <lineage>
        <taxon>Bacteria</taxon>
        <taxon>Bacillati</taxon>
        <taxon>Actinomycetota</taxon>
        <taxon>Actinomycetes</taxon>
        <taxon>Candidatus Actinomarinidae</taxon>
        <taxon>Candidatus Actinomarinales</taxon>
        <taxon>Candidatus Actinomarineae</taxon>
        <taxon>Candidatus Actinomarinaceae</taxon>
        <taxon>Candidatus Actinomarina</taxon>
    </lineage>
</organism>
<evidence type="ECO:0000313" key="7">
    <source>
        <dbReference type="EMBL" id="AGQ19039.1"/>
    </source>
</evidence>
<name>S5DJW3_9ACTN</name>
<feature type="transmembrane region" description="Helical" evidence="6">
    <location>
        <begin position="178"/>
        <end position="197"/>
    </location>
</feature>
<feature type="transmembrane region" description="Helical" evidence="6">
    <location>
        <begin position="86"/>
        <end position="109"/>
    </location>
</feature>
<accession>S5DJW3</accession>
<reference evidence="7" key="1">
    <citation type="journal article" date="2013" name="Sci. Rep.">
        <title>Metagenomics uncovers a new group of low GC and ultra-small marine Actinobacteria.</title>
        <authorList>
            <person name="Ghai R."/>
            <person name="Mizuno C.M."/>
            <person name="Picazo A."/>
            <person name="Camacho A."/>
            <person name="Rodriguez-Valera F."/>
        </authorList>
    </citation>
    <scope>NUCLEOTIDE SEQUENCE</scope>
</reference>
<feature type="transmembrane region" description="Helical" evidence="6">
    <location>
        <begin position="369"/>
        <end position="387"/>
    </location>
</feature>
<feature type="transmembrane region" description="Helical" evidence="6">
    <location>
        <begin position="15"/>
        <end position="33"/>
    </location>
</feature>
<dbReference type="AlphaFoldDB" id="S5DJW3"/>
<keyword evidence="4 6" id="KW-1133">Transmembrane helix</keyword>
<keyword evidence="3 6" id="KW-0812">Transmembrane</keyword>
<feature type="transmembrane region" description="Helical" evidence="6">
    <location>
        <begin position="146"/>
        <end position="166"/>
    </location>
</feature>
<dbReference type="GO" id="GO:0005886">
    <property type="term" value="C:plasma membrane"/>
    <property type="evidence" value="ECO:0007669"/>
    <property type="project" value="UniProtKB-SubCell"/>
</dbReference>
<feature type="transmembrane region" description="Helical" evidence="6">
    <location>
        <begin position="338"/>
        <end position="357"/>
    </location>
</feature>
<dbReference type="PANTHER" id="PTHR42770:SF7">
    <property type="entry name" value="MEMBRANE PROTEIN"/>
    <property type="match status" value="1"/>
</dbReference>
<dbReference type="PIRSF" id="PIRSF006060">
    <property type="entry name" value="AA_transporter"/>
    <property type="match status" value="1"/>
</dbReference>
<feature type="transmembrane region" description="Helical" evidence="6">
    <location>
        <begin position="121"/>
        <end position="140"/>
    </location>
</feature>
<evidence type="ECO:0000256" key="4">
    <source>
        <dbReference type="ARBA" id="ARBA00022989"/>
    </source>
</evidence>
<dbReference type="EMBL" id="KC811120">
    <property type="protein sequence ID" value="AGQ19039.1"/>
    <property type="molecule type" value="Genomic_DNA"/>
</dbReference>
<dbReference type="PANTHER" id="PTHR42770">
    <property type="entry name" value="AMINO ACID TRANSPORTER-RELATED"/>
    <property type="match status" value="1"/>
</dbReference>